<dbReference type="Proteomes" id="UP000184390">
    <property type="component" value="Unassembled WGS sequence"/>
</dbReference>
<feature type="region of interest" description="Disordered" evidence="1">
    <location>
        <begin position="1"/>
        <end position="40"/>
    </location>
</feature>
<gene>
    <name evidence="2" type="ORF">SAMN05216246_1323</name>
</gene>
<evidence type="ECO:0000313" key="2">
    <source>
        <dbReference type="EMBL" id="SHJ32880.1"/>
    </source>
</evidence>
<proteinExistence type="predicted"/>
<accession>A0ABY1IKV8</accession>
<organism evidence="2 3">
    <name type="scientific">Actinomyces denticolens</name>
    <dbReference type="NCBI Taxonomy" id="52767"/>
    <lineage>
        <taxon>Bacteria</taxon>
        <taxon>Bacillati</taxon>
        <taxon>Actinomycetota</taxon>
        <taxon>Actinomycetes</taxon>
        <taxon>Actinomycetales</taxon>
        <taxon>Actinomycetaceae</taxon>
        <taxon>Actinomyces</taxon>
    </lineage>
</organism>
<dbReference type="EMBL" id="FQYL01000032">
    <property type="protein sequence ID" value="SHJ32880.1"/>
    <property type="molecule type" value="Genomic_DNA"/>
</dbReference>
<feature type="non-terminal residue" evidence="2">
    <location>
        <position position="40"/>
    </location>
</feature>
<protein>
    <submittedName>
        <fullName evidence="2">Uncharacterized protein</fullName>
    </submittedName>
</protein>
<feature type="compositionally biased region" description="Low complexity" evidence="1">
    <location>
        <begin position="24"/>
        <end position="40"/>
    </location>
</feature>
<evidence type="ECO:0000256" key="1">
    <source>
        <dbReference type="SAM" id="MobiDB-lite"/>
    </source>
</evidence>
<keyword evidence="3" id="KW-1185">Reference proteome</keyword>
<reference evidence="2 3" key="1">
    <citation type="submission" date="2016-11" db="EMBL/GenBank/DDBJ databases">
        <authorList>
            <person name="Varghese N."/>
            <person name="Submissions S."/>
        </authorList>
    </citation>
    <scope>NUCLEOTIDE SEQUENCE [LARGE SCALE GENOMIC DNA]</scope>
    <source>
        <strain evidence="2 3">PA</strain>
    </source>
</reference>
<sequence length="40" mass="4082">MTVMPAAVQSRARRVSTAERPSSAEDATMASAMTSSVAAP</sequence>
<name>A0ABY1IKV8_9ACTO</name>
<comment type="caution">
    <text evidence="2">The sequence shown here is derived from an EMBL/GenBank/DDBJ whole genome shotgun (WGS) entry which is preliminary data.</text>
</comment>
<evidence type="ECO:0000313" key="3">
    <source>
        <dbReference type="Proteomes" id="UP000184390"/>
    </source>
</evidence>